<protein>
    <submittedName>
        <fullName evidence="1">Uncharacterized protein</fullName>
    </submittedName>
</protein>
<dbReference type="AlphaFoldDB" id="A0A0A9D0I2"/>
<reference evidence="1" key="2">
    <citation type="journal article" date="2015" name="Data Brief">
        <title>Shoot transcriptome of the giant reed, Arundo donax.</title>
        <authorList>
            <person name="Barrero R.A."/>
            <person name="Guerrero F.D."/>
            <person name="Moolhuijzen P."/>
            <person name="Goolsby J.A."/>
            <person name="Tidwell J."/>
            <person name="Bellgard S.E."/>
            <person name="Bellgard M.I."/>
        </authorList>
    </citation>
    <scope>NUCLEOTIDE SEQUENCE</scope>
    <source>
        <tissue evidence="1">Shoot tissue taken approximately 20 cm above the soil surface</tissue>
    </source>
</reference>
<proteinExistence type="predicted"/>
<name>A0A0A9D0I2_ARUDO</name>
<evidence type="ECO:0000313" key="1">
    <source>
        <dbReference type="EMBL" id="JAD79130.1"/>
    </source>
</evidence>
<dbReference type="EMBL" id="GBRH01218765">
    <property type="protein sequence ID" value="JAD79130.1"/>
    <property type="molecule type" value="Transcribed_RNA"/>
</dbReference>
<reference evidence="1" key="1">
    <citation type="submission" date="2014-09" db="EMBL/GenBank/DDBJ databases">
        <authorList>
            <person name="Magalhaes I.L.F."/>
            <person name="Oliveira U."/>
            <person name="Santos F.R."/>
            <person name="Vidigal T.H.D.A."/>
            <person name="Brescovit A.D."/>
            <person name="Santos A.J."/>
        </authorList>
    </citation>
    <scope>NUCLEOTIDE SEQUENCE</scope>
    <source>
        <tissue evidence="1">Shoot tissue taken approximately 20 cm above the soil surface</tissue>
    </source>
</reference>
<sequence>MPTRHSHAPLSPFAAPTLRHAIDLDLKRQAPAALDQQRVALSAALDQELAVLLHVCEPEMLVAKNWFECGRVQ</sequence>
<accession>A0A0A9D0I2</accession>
<organism evidence="1">
    <name type="scientific">Arundo donax</name>
    <name type="common">Giant reed</name>
    <name type="synonym">Donax arundinaceus</name>
    <dbReference type="NCBI Taxonomy" id="35708"/>
    <lineage>
        <taxon>Eukaryota</taxon>
        <taxon>Viridiplantae</taxon>
        <taxon>Streptophyta</taxon>
        <taxon>Embryophyta</taxon>
        <taxon>Tracheophyta</taxon>
        <taxon>Spermatophyta</taxon>
        <taxon>Magnoliopsida</taxon>
        <taxon>Liliopsida</taxon>
        <taxon>Poales</taxon>
        <taxon>Poaceae</taxon>
        <taxon>PACMAD clade</taxon>
        <taxon>Arundinoideae</taxon>
        <taxon>Arundineae</taxon>
        <taxon>Arundo</taxon>
    </lineage>
</organism>